<name>A0ABP6XHC0_9ACTN</name>
<evidence type="ECO:0000313" key="2">
    <source>
        <dbReference type="EMBL" id="GAA3567208.1"/>
    </source>
</evidence>
<feature type="region of interest" description="Disordered" evidence="1">
    <location>
        <begin position="80"/>
        <end position="108"/>
    </location>
</feature>
<dbReference type="EMBL" id="BAAAYR010000002">
    <property type="protein sequence ID" value="GAA3567208.1"/>
    <property type="molecule type" value="Genomic_DNA"/>
</dbReference>
<feature type="compositionally biased region" description="Basic and acidic residues" evidence="1">
    <location>
        <begin position="89"/>
        <end position="104"/>
    </location>
</feature>
<gene>
    <name evidence="2" type="ORF">GCM10022197_24150</name>
</gene>
<reference evidence="3" key="1">
    <citation type="journal article" date="2019" name="Int. J. Syst. Evol. Microbiol.">
        <title>The Global Catalogue of Microorganisms (GCM) 10K type strain sequencing project: providing services to taxonomists for standard genome sequencing and annotation.</title>
        <authorList>
            <consortium name="The Broad Institute Genomics Platform"/>
            <consortium name="The Broad Institute Genome Sequencing Center for Infectious Disease"/>
            <person name="Wu L."/>
            <person name="Ma J."/>
        </authorList>
    </citation>
    <scope>NUCLEOTIDE SEQUENCE [LARGE SCALE GENOMIC DNA]</scope>
    <source>
        <strain evidence="3">JCM 16540</strain>
    </source>
</reference>
<comment type="caution">
    <text evidence="2">The sequence shown here is derived from an EMBL/GenBank/DDBJ whole genome shotgun (WGS) entry which is preliminary data.</text>
</comment>
<evidence type="ECO:0008006" key="4">
    <source>
        <dbReference type="Google" id="ProtNLM"/>
    </source>
</evidence>
<evidence type="ECO:0000256" key="1">
    <source>
        <dbReference type="SAM" id="MobiDB-lite"/>
    </source>
</evidence>
<protein>
    <recommendedName>
        <fullName evidence="4">DUF4240 domain-containing protein</fullName>
    </recommendedName>
</protein>
<dbReference type="Proteomes" id="UP001500767">
    <property type="component" value="Unassembled WGS sequence"/>
</dbReference>
<sequence>MQLNGGGRPGRGRTIRTLDHAHFWAVVAAMGPELIPARMFMTLSALGWEERQAFCEHLRQVEDALTSDPHERSAATAWELLRPGPGRAGAEDHDDRGRAEQQERHRPRLPAEAADLRLTVVAHGYDAWAAVVAVPTLLGGAWPTALGRSFSLTVAQACGTKTGSVVRGRGVSPRPSGAAGGPWTKVV</sequence>
<evidence type="ECO:0000313" key="3">
    <source>
        <dbReference type="Proteomes" id="UP001500767"/>
    </source>
</evidence>
<accession>A0ABP6XHC0</accession>
<dbReference type="RefSeq" id="WP_204910455.1">
    <property type="nucleotide sequence ID" value="NZ_BAAAYR010000002.1"/>
</dbReference>
<organism evidence="2 3">
    <name type="scientific">Microlunatus spumicola</name>
    <dbReference type="NCBI Taxonomy" id="81499"/>
    <lineage>
        <taxon>Bacteria</taxon>
        <taxon>Bacillati</taxon>
        <taxon>Actinomycetota</taxon>
        <taxon>Actinomycetes</taxon>
        <taxon>Propionibacteriales</taxon>
        <taxon>Propionibacteriaceae</taxon>
        <taxon>Microlunatus</taxon>
    </lineage>
</organism>
<proteinExistence type="predicted"/>
<keyword evidence="3" id="KW-1185">Reference proteome</keyword>
<feature type="region of interest" description="Disordered" evidence="1">
    <location>
        <begin position="168"/>
        <end position="187"/>
    </location>
</feature>